<organism evidence="2 3">
    <name type="scientific">Lagenidium giganteum</name>
    <dbReference type="NCBI Taxonomy" id="4803"/>
    <lineage>
        <taxon>Eukaryota</taxon>
        <taxon>Sar</taxon>
        <taxon>Stramenopiles</taxon>
        <taxon>Oomycota</taxon>
        <taxon>Peronosporomycetes</taxon>
        <taxon>Pythiales</taxon>
        <taxon>Pythiaceae</taxon>
    </lineage>
</organism>
<dbReference type="AlphaFoldDB" id="A0AAV2ZAX6"/>
<gene>
    <name evidence="2" type="ORF">N0F65_011106</name>
</gene>
<feature type="region of interest" description="Disordered" evidence="1">
    <location>
        <begin position="1"/>
        <end position="29"/>
    </location>
</feature>
<dbReference type="EMBL" id="DAKRPA010000007">
    <property type="protein sequence ID" value="DBA04558.1"/>
    <property type="molecule type" value="Genomic_DNA"/>
</dbReference>
<feature type="compositionally biased region" description="Low complexity" evidence="1">
    <location>
        <begin position="9"/>
        <end position="22"/>
    </location>
</feature>
<evidence type="ECO:0000313" key="3">
    <source>
        <dbReference type="Proteomes" id="UP001146120"/>
    </source>
</evidence>
<sequence>MSFSIDRGSTSLSSSNRLISPSFQDPGLL</sequence>
<keyword evidence="3" id="KW-1185">Reference proteome</keyword>
<proteinExistence type="predicted"/>
<name>A0AAV2ZAX6_9STRA</name>
<reference evidence="2" key="1">
    <citation type="submission" date="2022-11" db="EMBL/GenBank/DDBJ databases">
        <authorList>
            <person name="Morgan W.R."/>
            <person name="Tartar A."/>
        </authorList>
    </citation>
    <scope>NUCLEOTIDE SEQUENCE</scope>
    <source>
        <strain evidence="2">ARSEF 373</strain>
    </source>
</reference>
<evidence type="ECO:0000313" key="2">
    <source>
        <dbReference type="EMBL" id="DBA04558.1"/>
    </source>
</evidence>
<reference evidence="2" key="2">
    <citation type="journal article" date="2023" name="Microbiol Resour">
        <title>Decontamination and Annotation of the Draft Genome Sequence of the Oomycete Lagenidium giganteum ARSEF 373.</title>
        <authorList>
            <person name="Morgan W.R."/>
            <person name="Tartar A."/>
        </authorList>
    </citation>
    <scope>NUCLEOTIDE SEQUENCE</scope>
    <source>
        <strain evidence="2">ARSEF 373</strain>
    </source>
</reference>
<accession>A0AAV2ZAX6</accession>
<comment type="caution">
    <text evidence="2">The sequence shown here is derived from an EMBL/GenBank/DDBJ whole genome shotgun (WGS) entry which is preliminary data.</text>
</comment>
<protein>
    <submittedName>
        <fullName evidence="2">Uncharacterized protein</fullName>
    </submittedName>
</protein>
<evidence type="ECO:0000256" key="1">
    <source>
        <dbReference type="SAM" id="MobiDB-lite"/>
    </source>
</evidence>
<dbReference type="Proteomes" id="UP001146120">
    <property type="component" value="Unassembled WGS sequence"/>
</dbReference>